<evidence type="ECO:0000256" key="8">
    <source>
        <dbReference type="ARBA" id="ARBA00039168"/>
    </source>
</evidence>
<keyword evidence="12" id="KW-1185">Reference proteome</keyword>
<dbReference type="InterPro" id="IPR037185">
    <property type="entry name" value="EmrE-like"/>
</dbReference>
<dbReference type="RefSeq" id="WP_345487536.1">
    <property type="nucleotide sequence ID" value="NZ_BAABHY010000001.1"/>
</dbReference>
<evidence type="ECO:0000256" key="5">
    <source>
        <dbReference type="ARBA" id="ARBA00022989"/>
    </source>
</evidence>
<evidence type="ECO:0000256" key="6">
    <source>
        <dbReference type="ARBA" id="ARBA00023136"/>
    </source>
</evidence>
<evidence type="ECO:0000256" key="7">
    <source>
        <dbReference type="ARBA" id="ARBA00038151"/>
    </source>
</evidence>
<keyword evidence="5 10" id="KW-1133">Transmembrane helix</keyword>
<keyword evidence="2" id="KW-0813">Transport</keyword>
<evidence type="ECO:0000313" key="12">
    <source>
        <dbReference type="Proteomes" id="UP001500171"/>
    </source>
</evidence>
<gene>
    <name evidence="11" type="primary">sugE</name>
    <name evidence="11" type="ORF">GCM10023211_00620</name>
</gene>
<evidence type="ECO:0000256" key="4">
    <source>
        <dbReference type="ARBA" id="ARBA00022692"/>
    </source>
</evidence>
<comment type="caution">
    <text evidence="11">The sequence shown here is derived from an EMBL/GenBank/DDBJ whole genome shotgun (WGS) entry which is preliminary data.</text>
</comment>
<reference evidence="12" key="1">
    <citation type="journal article" date="2019" name="Int. J. Syst. Evol. Microbiol.">
        <title>The Global Catalogue of Microorganisms (GCM) 10K type strain sequencing project: providing services to taxonomists for standard genome sequencing and annotation.</title>
        <authorList>
            <consortium name="The Broad Institute Genomics Platform"/>
            <consortium name="The Broad Institute Genome Sequencing Center for Infectious Disease"/>
            <person name="Wu L."/>
            <person name="Ma J."/>
        </authorList>
    </citation>
    <scope>NUCLEOTIDE SEQUENCE [LARGE SCALE GENOMIC DNA]</scope>
    <source>
        <strain evidence="12">JCM 18050</strain>
    </source>
</reference>
<dbReference type="InterPro" id="IPR045324">
    <property type="entry name" value="Small_multidrug_res"/>
</dbReference>
<organism evidence="11 12">
    <name type="scientific">Orbus sasakiae</name>
    <dbReference type="NCBI Taxonomy" id="1078475"/>
    <lineage>
        <taxon>Bacteria</taxon>
        <taxon>Pseudomonadati</taxon>
        <taxon>Pseudomonadota</taxon>
        <taxon>Gammaproteobacteria</taxon>
        <taxon>Orbales</taxon>
        <taxon>Orbaceae</taxon>
        <taxon>Orbus</taxon>
    </lineage>
</organism>
<keyword evidence="4 9" id="KW-0812">Transmembrane</keyword>
<evidence type="ECO:0000256" key="1">
    <source>
        <dbReference type="ARBA" id="ARBA00004651"/>
    </source>
</evidence>
<dbReference type="PANTHER" id="PTHR30561:SF0">
    <property type="entry name" value="GUANIDINIUM EXPORTER"/>
    <property type="match status" value="1"/>
</dbReference>
<dbReference type="PANTHER" id="PTHR30561">
    <property type="entry name" value="SMR FAMILY PROTON-DEPENDENT DRUG EFFLUX TRANSPORTER SUGE"/>
    <property type="match status" value="1"/>
</dbReference>
<comment type="subcellular location">
    <subcellularLocation>
        <location evidence="1 9">Cell membrane</location>
        <topology evidence="1 9">Multi-pass membrane protein</topology>
    </subcellularLocation>
</comment>
<protein>
    <recommendedName>
        <fullName evidence="8">Guanidinium exporter</fullName>
    </recommendedName>
</protein>
<dbReference type="Pfam" id="PF00893">
    <property type="entry name" value="Multi_Drug_Res"/>
    <property type="match status" value="1"/>
</dbReference>
<dbReference type="Gene3D" id="1.10.3730.20">
    <property type="match status" value="1"/>
</dbReference>
<evidence type="ECO:0000313" key="11">
    <source>
        <dbReference type="EMBL" id="GAA5103819.1"/>
    </source>
</evidence>
<feature type="transmembrane region" description="Helical" evidence="10">
    <location>
        <begin position="84"/>
        <end position="103"/>
    </location>
</feature>
<keyword evidence="3" id="KW-1003">Cell membrane</keyword>
<feature type="transmembrane region" description="Helical" evidence="10">
    <location>
        <begin position="33"/>
        <end position="50"/>
    </location>
</feature>
<evidence type="ECO:0000256" key="3">
    <source>
        <dbReference type="ARBA" id="ARBA00022475"/>
    </source>
</evidence>
<sequence>MAWLSLFIAGLLEVVWVISLKYSYGFTRLTPSIVTIITMACSFFLLAYAMKSLPMGLSYAVWTSIGIIGSTLVGFCIFNESVNMLKVVCLFMILMGVIGLKLTSS</sequence>
<dbReference type="NCBIfam" id="NF008512">
    <property type="entry name" value="PRK11431.1"/>
    <property type="match status" value="1"/>
</dbReference>
<keyword evidence="6 10" id="KW-0472">Membrane</keyword>
<dbReference type="SUPFAM" id="SSF103481">
    <property type="entry name" value="Multidrug resistance efflux transporter EmrE"/>
    <property type="match status" value="1"/>
</dbReference>
<feature type="transmembrane region" description="Helical" evidence="10">
    <location>
        <begin position="57"/>
        <end position="78"/>
    </location>
</feature>
<dbReference type="InterPro" id="IPR000390">
    <property type="entry name" value="Small_drug/metabolite_transptr"/>
</dbReference>
<comment type="similarity">
    <text evidence="7">Belongs to the drug/metabolite transporter (DMT) superfamily. Small multidrug resistance (SMR) (TC 2.A.7.1) family. Gdx/SugE subfamily.</text>
</comment>
<evidence type="ECO:0000256" key="10">
    <source>
        <dbReference type="SAM" id="Phobius"/>
    </source>
</evidence>
<dbReference type="Proteomes" id="UP001500171">
    <property type="component" value="Unassembled WGS sequence"/>
</dbReference>
<proteinExistence type="inferred from homology"/>
<dbReference type="EMBL" id="BAABHY010000001">
    <property type="protein sequence ID" value="GAA5103819.1"/>
    <property type="molecule type" value="Genomic_DNA"/>
</dbReference>
<evidence type="ECO:0000256" key="9">
    <source>
        <dbReference type="RuleBase" id="RU003942"/>
    </source>
</evidence>
<name>A0ABP9MZV1_9GAMM</name>
<accession>A0ABP9MZV1</accession>
<evidence type="ECO:0000256" key="2">
    <source>
        <dbReference type="ARBA" id="ARBA00022448"/>
    </source>
</evidence>